<evidence type="ECO:0000313" key="3">
    <source>
        <dbReference type="EMBL" id="TXJ46746.1"/>
    </source>
</evidence>
<proteinExistence type="predicted"/>
<organism evidence="3 5">
    <name type="scientific">Brachyspira aalborgi</name>
    <dbReference type="NCBI Taxonomy" id="29522"/>
    <lineage>
        <taxon>Bacteria</taxon>
        <taxon>Pseudomonadati</taxon>
        <taxon>Spirochaetota</taxon>
        <taxon>Spirochaetia</taxon>
        <taxon>Brachyspirales</taxon>
        <taxon>Brachyspiraceae</taxon>
        <taxon>Brachyspira</taxon>
    </lineage>
</organism>
<reference evidence="4 5" key="1">
    <citation type="journal article" date="1992" name="Lakartidningen">
        <title>[Penicillin V and not amoxicillin is the first choice preparation in acute otitis].</title>
        <authorList>
            <person name="Kamme C."/>
            <person name="Lundgren K."/>
            <person name="Prellner K."/>
        </authorList>
    </citation>
    <scope>NUCLEOTIDE SEQUENCE [LARGE SCALE GENOMIC DNA]</scope>
    <source>
        <strain evidence="3 5">PC3714II</strain>
        <strain evidence="2 6">PC3997IV</strain>
        <strain evidence="1 4">PC4597II</strain>
    </source>
</reference>
<dbReference type="AlphaFoldDB" id="A0A5C8CTI2"/>
<evidence type="ECO:0000313" key="4">
    <source>
        <dbReference type="Proteomes" id="UP000324336"/>
    </source>
</evidence>
<comment type="caution">
    <text evidence="3">The sequence shown here is derived from an EMBL/GenBank/DDBJ whole genome shotgun (WGS) entry which is preliminary data.</text>
</comment>
<evidence type="ECO:0000313" key="2">
    <source>
        <dbReference type="EMBL" id="TXJ39049.1"/>
    </source>
</evidence>
<evidence type="ECO:0000313" key="6">
    <source>
        <dbReference type="Proteomes" id="UP000325002"/>
    </source>
</evidence>
<sequence>MEMLENCIDKIYEKADLTDCDRDKELYKSIYYHLCDYKDILNKSIELSNEIGEISKRWELVRRLPACCEKANALK</sequence>
<dbReference type="RefSeq" id="WP_147525660.1">
    <property type="nucleotide sequence ID" value="NZ_SAXV01000014.1"/>
</dbReference>
<dbReference type="EMBL" id="SAYA01000003">
    <property type="protein sequence ID" value="TXJ27857.1"/>
    <property type="molecule type" value="Genomic_DNA"/>
</dbReference>
<dbReference type="Proteomes" id="UP000324336">
    <property type="component" value="Unassembled WGS sequence"/>
</dbReference>
<evidence type="ECO:0000313" key="1">
    <source>
        <dbReference type="EMBL" id="TXJ27857.1"/>
    </source>
</evidence>
<dbReference type="Proteomes" id="UP000324574">
    <property type="component" value="Unassembled WGS sequence"/>
</dbReference>
<evidence type="ECO:0000313" key="5">
    <source>
        <dbReference type="Proteomes" id="UP000324574"/>
    </source>
</evidence>
<accession>A0A5C8CTI2</accession>
<dbReference type="EMBL" id="SAYD01000018">
    <property type="protein sequence ID" value="TXJ39049.1"/>
    <property type="molecule type" value="Genomic_DNA"/>
</dbReference>
<name>A0A5C8CTI2_9SPIR</name>
<protein>
    <submittedName>
        <fullName evidence="3">Uncharacterized protein</fullName>
    </submittedName>
</protein>
<reference evidence="3" key="2">
    <citation type="submission" date="2019-01" db="EMBL/GenBank/DDBJ databases">
        <authorList>
            <person name="Thorell K."/>
        </authorList>
    </citation>
    <scope>NUCLEOTIDE SEQUENCE</scope>
    <source>
        <strain evidence="3">PC3714II</strain>
        <strain evidence="2">PC3997IV</strain>
        <strain evidence="1">PC4597II</strain>
    </source>
</reference>
<dbReference type="Proteomes" id="UP000325002">
    <property type="component" value="Unassembled WGS sequence"/>
</dbReference>
<gene>
    <name evidence="3" type="ORF">EPJ70_00985</name>
    <name evidence="1" type="ORF">EPJ73_02405</name>
    <name evidence="2" type="ORF">EPJ81_08020</name>
</gene>
<dbReference type="EMBL" id="SAYG01000002">
    <property type="protein sequence ID" value="TXJ46746.1"/>
    <property type="molecule type" value="Genomic_DNA"/>
</dbReference>